<dbReference type="InterPro" id="IPR001245">
    <property type="entry name" value="Ser-Thr/Tyr_kinase_cat_dom"/>
</dbReference>
<dbReference type="InterPro" id="IPR000719">
    <property type="entry name" value="Prot_kinase_dom"/>
</dbReference>
<dbReference type="Gene3D" id="1.10.510.10">
    <property type="entry name" value="Transferase(Phosphotransferase) domain 1"/>
    <property type="match status" value="1"/>
</dbReference>
<keyword evidence="22" id="KW-1185">Reference proteome</keyword>
<evidence type="ECO:0000256" key="13">
    <source>
        <dbReference type="ARBA" id="ARBA00023136"/>
    </source>
</evidence>
<evidence type="ECO:0000256" key="3">
    <source>
        <dbReference type="ARBA" id="ARBA00022527"/>
    </source>
</evidence>
<evidence type="ECO:0000313" key="21">
    <source>
        <dbReference type="EMBL" id="EPS73566.1"/>
    </source>
</evidence>
<evidence type="ECO:0000256" key="15">
    <source>
        <dbReference type="ARBA" id="ARBA00047899"/>
    </source>
</evidence>
<dbReference type="PROSITE" id="PS00108">
    <property type="entry name" value="PROTEIN_KINASE_ST"/>
    <property type="match status" value="1"/>
</dbReference>
<proteinExistence type="predicted"/>
<keyword evidence="5" id="KW-0808">Transferase</keyword>
<evidence type="ECO:0000256" key="5">
    <source>
        <dbReference type="ARBA" id="ARBA00022679"/>
    </source>
</evidence>
<comment type="caution">
    <text evidence="21">The sequence shown here is derived from an EMBL/GenBank/DDBJ whole genome shotgun (WGS) entry which is preliminary data.</text>
</comment>
<dbReference type="PROSITE" id="PS50011">
    <property type="entry name" value="PROTEIN_KINASE_DOM"/>
    <property type="match status" value="1"/>
</dbReference>
<dbReference type="InterPro" id="IPR011009">
    <property type="entry name" value="Kinase-like_dom_sf"/>
</dbReference>
<evidence type="ECO:0000256" key="11">
    <source>
        <dbReference type="ARBA" id="ARBA00022840"/>
    </source>
</evidence>
<keyword evidence="8" id="KW-0677">Repeat</keyword>
<organism evidence="21 22">
    <name type="scientific">Genlisea aurea</name>
    <dbReference type="NCBI Taxonomy" id="192259"/>
    <lineage>
        <taxon>Eukaryota</taxon>
        <taxon>Viridiplantae</taxon>
        <taxon>Streptophyta</taxon>
        <taxon>Embryophyta</taxon>
        <taxon>Tracheophyta</taxon>
        <taxon>Spermatophyta</taxon>
        <taxon>Magnoliopsida</taxon>
        <taxon>eudicotyledons</taxon>
        <taxon>Gunneridae</taxon>
        <taxon>Pentapetalae</taxon>
        <taxon>asterids</taxon>
        <taxon>lamiids</taxon>
        <taxon>Lamiales</taxon>
        <taxon>Lentibulariaceae</taxon>
        <taxon>Genlisea</taxon>
    </lineage>
</organism>
<dbReference type="InterPro" id="IPR008271">
    <property type="entry name" value="Ser/Thr_kinase_AS"/>
</dbReference>
<protein>
    <recommendedName>
        <fullName evidence="2">non-specific serine/threonine protein kinase</fullName>
        <ecNumber evidence="2">2.7.11.1</ecNumber>
    </recommendedName>
</protein>
<evidence type="ECO:0000256" key="9">
    <source>
        <dbReference type="ARBA" id="ARBA00022741"/>
    </source>
</evidence>
<reference evidence="21 22" key="1">
    <citation type="journal article" date="2013" name="BMC Genomics">
        <title>The miniature genome of a carnivorous plant Genlisea aurea contains a low number of genes and short non-coding sequences.</title>
        <authorList>
            <person name="Leushkin E.V."/>
            <person name="Sutormin R.A."/>
            <person name="Nabieva E.R."/>
            <person name="Penin A.A."/>
            <person name="Kondrashov A.S."/>
            <person name="Logacheva M.D."/>
        </authorList>
    </citation>
    <scope>NUCLEOTIDE SEQUENCE [LARGE SCALE GENOMIC DNA]</scope>
</reference>
<dbReference type="SUPFAM" id="SSF56112">
    <property type="entry name" value="Protein kinase-like (PK-like)"/>
    <property type="match status" value="1"/>
</dbReference>
<dbReference type="GO" id="GO:0016020">
    <property type="term" value="C:membrane"/>
    <property type="evidence" value="ECO:0007669"/>
    <property type="project" value="UniProtKB-SubCell"/>
</dbReference>
<dbReference type="Proteomes" id="UP000015453">
    <property type="component" value="Unassembled WGS sequence"/>
</dbReference>
<dbReference type="Gene3D" id="3.30.200.20">
    <property type="entry name" value="Phosphorylase Kinase, domain 1"/>
    <property type="match status" value="1"/>
</dbReference>
<evidence type="ECO:0000256" key="10">
    <source>
        <dbReference type="ARBA" id="ARBA00022777"/>
    </source>
</evidence>
<keyword evidence="9 17" id="KW-0547">Nucleotide-binding</keyword>
<feature type="domain" description="Protein kinase" evidence="20">
    <location>
        <begin position="335"/>
        <end position="616"/>
    </location>
</feature>
<keyword evidence="6 19" id="KW-0812">Transmembrane</keyword>
<sequence length="656" mass="72503">MNELAYVDMSNNPFDPTDFPPWFSSLQSLTTLILENIQIQGQLGIFFFELVQRMKNNNISGNLDMGSNPSSQLQLVDLQNNSIAAFPIVRQYGNPVCNEGTLGSQYCSITDQQHLNSSPPYSTPRENCIPPSCVSKMTSSPTCICSYPFTLDLIFNDPTFSDLENSTFFEAFQTALQSTFRNMELPVDSVSLRNLSWDTWNNLVITVDIFPRGQKKFNNSEVLVIFSVLTSRSFQPPPVFGGLYYLGSYPPFGRQSQKLNIGVVIGATIVGFALFLLLIVIGIYALGQRKIARIASRRSDPFALWVPNSHAGGVPQLQGAKYFSFDEVKQYTRNFSSVNVIGSGGYGKASCVYRGILPGGQLVAIKRAVHGSMQGGLEFKTEIELLSRVHHRNLVSLVGFCFDQGEQMLVYEYIANGTLKTILSGISGIRLWWSRRIKIGLGVARGLHYLHELADPPIIHRDIKSSNILLDDRLNAKVADFGLSKSLPALGNIHITTQVKGTMGYLDPEYYMTQQLTEKSDVYSFGVLLLELLTGRSPIERGKYIVREVKEAMDANKPFCGLQNLIDPNMGTVSSSSAASVERFVHVALRCVEEHRLNRPAMSAVVKEMEKIMETLGLDPAAESESSCSGEGGRTFPPVHPYSTESLASFSAGTFS</sequence>
<evidence type="ECO:0000256" key="18">
    <source>
        <dbReference type="SAM" id="MobiDB-lite"/>
    </source>
</evidence>
<evidence type="ECO:0000259" key="20">
    <source>
        <dbReference type="PROSITE" id="PS50011"/>
    </source>
</evidence>
<dbReference type="InterPro" id="IPR032675">
    <property type="entry name" value="LRR_dom_sf"/>
</dbReference>
<dbReference type="CDD" id="cd14066">
    <property type="entry name" value="STKc_IRAK"/>
    <property type="match status" value="1"/>
</dbReference>
<evidence type="ECO:0000256" key="8">
    <source>
        <dbReference type="ARBA" id="ARBA00022737"/>
    </source>
</evidence>
<gene>
    <name evidence="21" type="ORF">M569_01190</name>
</gene>
<evidence type="ECO:0000256" key="12">
    <source>
        <dbReference type="ARBA" id="ARBA00022989"/>
    </source>
</evidence>
<dbReference type="PANTHER" id="PTHR45974:SF266">
    <property type="entry name" value="LEUCINE-RICH REPEAT RECEPTOR PROTEIN KINASE HPCA1"/>
    <property type="match status" value="1"/>
</dbReference>
<dbReference type="OrthoDB" id="2015206at2759"/>
<dbReference type="EC" id="2.7.11.1" evidence="2"/>
<evidence type="ECO:0000256" key="2">
    <source>
        <dbReference type="ARBA" id="ARBA00012513"/>
    </source>
</evidence>
<comment type="catalytic activity">
    <reaction evidence="16">
        <text>L-seryl-[protein] + ATP = O-phospho-L-seryl-[protein] + ADP + H(+)</text>
        <dbReference type="Rhea" id="RHEA:17989"/>
        <dbReference type="Rhea" id="RHEA-COMP:9863"/>
        <dbReference type="Rhea" id="RHEA-COMP:11604"/>
        <dbReference type="ChEBI" id="CHEBI:15378"/>
        <dbReference type="ChEBI" id="CHEBI:29999"/>
        <dbReference type="ChEBI" id="CHEBI:30616"/>
        <dbReference type="ChEBI" id="CHEBI:83421"/>
        <dbReference type="ChEBI" id="CHEBI:456216"/>
        <dbReference type="EC" id="2.7.11.1"/>
    </reaction>
</comment>
<feature type="transmembrane region" description="Helical" evidence="19">
    <location>
        <begin position="261"/>
        <end position="287"/>
    </location>
</feature>
<dbReference type="GO" id="GO:0005524">
    <property type="term" value="F:ATP binding"/>
    <property type="evidence" value="ECO:0007669"/>
    <property type="project" value="UniProtKB-UniRule"/>
</dbReference>
<evidence type="ECO:0000256" key="7">
    <source>
        <dbReference type="ARBA" id="ARBA00022729"/>
    </source>
</evidence>
<dbReference type="PANTHER" id="PTHR45974">
    <property type="entry name" value="RECEPTOR-LIKE PROTEIN 55"/>
    <property type="match status" value="1"/>
</dbReference>
<keyword evidence="10" id="KW-0418">Kinase</keyword>
<dbReference type="FunFam" id="1.10.510.10:FF:000453">
    <property type="entry name" value="LRR receptor-like serine/threonine-protein kinase HSL2"/>
    <property type="match status" value="1"/>
</dbReference>
<dbReference type="InterPro" id="IPR017441">
    <property type="entry name" value="Protein_kinase_ATP_BS"/>
</dbReference>
<dbReference type="Gene3D" id="3.80.10.10">
    <property type="entry name" value="Ribonuclease Inhibitor"/>
    <property type="match status" value="1"/>
</dbReference>
<feature type="binding site" evidence="17">
    <location>
        <position position="366"/>
    </location>
    <ligand>
        <name>ATP</name>
        <dbReference type="ChEBI" id="CHEBI:30616"/>
    </ligand>
</feature>
<keyword evidence="7" id="KW-0732">Signal</keyword>
<dbReference type="FunFam" id="3.30.200.20:FF:000039">
    <property type="entry name" value="receptor-like protein kinase FERONIA"/>
    <property type="match status" value="1"/>
</dbReference>
<keyword evidence="4" id="KW-0433">Leucine-rich repeat</keyword>
<keyword evidence="3" id="KW-0723">Serine/threonine-protein kinase</keyword>
<dbReference type="SUPFAM" id="SSF52058">
    <property type="entry name" value="L domain-like"/>
    <property type="match status" value="1"/>
</dbReference>
<dbReference type="GO" id="GO:0004674">
    <property type="term" value="F:protein serine/threonine kinase activity"/>
    <property type="evidence" value="ECO:0007669"/>
    <property type="project" value="UniProtKB-KW"/>
</dbReference>
<evidence type="ECO:0000313" key="22">
    <source>
        <dbReference type="Proteomes" id="UP000015453"/>
    </source>
</evidence>
<keyword evidence="14" id="KW-0325">Glycoprotein</keyword>
<keyword evidence="13 19" id="KW-0472">Membrane</keyword>
<evidence type="ECO:0000256" key="4">
    <source>
        <dbReference type="ARBA" id="ARBA00022614"/>
    </source>
</evidence>
<dbReference type="SMART" id="SM00220">
    <property type="entry name" value="S_TKc"/>
    <property type="match status" value="1"/>
</dbReference>
<evidence type="ECO:0000256" key="6">
    <source>
        <dbReference type="ARBA" id="ARBA00022692"/>
    </source>
</evidence>
<evidence type="ECO:0000256" key="14">
    <source>
        <dbReference type="ARBA" id="ARBA00023180"/>
    </source>
</evidence>
<dbReference type="PROSITE" id="PS00107">
    <property type="entry name" value="PROTEIN_KINASE_ATP"/>
    <property type="match status" value="1"/>
</dbReference>
<comment type="subcellular location">
    <subcellularLocation>
        <location evidence="1">Membrane</location>
        <topology evidence="1">Single-pass membrane protein</topology>
    </subcellularLocation>
</comment>
<name>S8D7U8_9LAMI</name>
<keyword evidence="11 17" id="KW-0067">ATP-binding</keyword>
<evidence type="ECO:0000256" key="17">
    <source>
        <dbReference type="PROSITE-ProRule" id="PRU10141"/>
    </source>
</evidence>
<comment type="catalytic activity">
    <reaction evidence="15">
        <text>L-threonyl-[protein] + ATP = O-phospho-L-threonyl-[protein] + ADP + H(+)</text>
        <dbReference type="Rhea" id="RHEA:46608"/>
        <dbReference type="Rhea" id="RHEA-COMP:11060"/>
        <dbReference type="Rhea" id="RHEA-COMP:11605"/>
        <dbReference type="ChEBI" id="CHEBI:15378"/>
        <dbReference type="ChEBI" id="CHEBI:30013"/>
        <dbReference type="ChEBI" id="CHEBI:30616"/>
        <dbReference type="ChEBI" id="CHEBI:61977"/>
        <dbReference type="ChEBI" id="CHEBI:456216"/>
        <dbReference type="EC" id="2.7.11.1"/>
    </reaction>
</comment>
<evidence type="ECO:0000256" key="1">
    <source>
        <dbReference type="ARBA" id="ARBA00004167"/>
    </source>
</evidence>
<keyword evidence="12 19" id="KW-1133">Transmembrane helix</keyword>
<feature type="region of interest" description="Disordered" evidence="18">
    <location>
        <begin position="620"/>
        <end position="640"/>
    </location>
</feature>
<accession>S8D7U8</accession>
<evidence type="ECO:0000256" key="16">
    <source>
        <dbReference type="ARBA" id="ARBA00048679"/>
    </source>
</evidence>
<evidence type="ECO:0000256" key="19">
    <source>
        <dbReference type="SAM" id="Phobius"/>
    </source>
</evidence>
<dbReference type="AlphaFoldDB" id="S8D7U8"/>
<dbReference type="EMBL" id="AUSU01000392">
    <property type="protein sequence ID" value="EPS73566.1"/>
    <property type="molecule type" value="Genomic_DNA"/>
</dbReference>
<dbReference type="Pfam" id="PF07714">
    <property type="entry name" value="PK_Tyr_Ser-Thr"/>
    <property type="match status" value="1"/>
</dbReference>